<dbReference type="RefSeq" id="WP_185884005.1">
    <property type="nucleotide sequence ID" value="NZ_CP060052.1"/>
</dbReference>
<keyword evidence="1" id="KW-0540">Nuclease</keyword>
<evidence type="ECO:0000259" key="4">
    <source>
        <dbReference type="SMART" id="SM00479"/>
    </source>
</evidence>
<proteinExistence type="predicted"/>
<dbReference type="PANTHER" id="PTHR30231:SF4">
    <property type="entry name" value="PROTEIN NEN2"/>
    <property type="match status" value="1"/>
</dbReference>
<dbReference type="PANTHER" id="PTHR30231">
    <property type="entry name" value="DNA POLYMERASE III SUBUNIT EPSILON"/>
    <property type="match status" value="1"/>
</dbReference>
<dbReference type="SMART" id="SM00479">
    <property type="entry name" value="EXOIII"/>
    <property type="match status" value="1"/>
</dbReference>
<gene>
    <name evidence="5" type="ORF">H4O24_12555</name>
</gene>
<dbReference type="GO" id="GO:0006259">
    <property type="term" value="P:DNA metabolic process"/>
    <property type="evidence" value="ECO:0007669"/>
    <property type="project" value="UniProtKB-ARBA"/>
</dbReference>
<evidence type="ECO:0000313" key="6">
    <source>
        <dbReference type="Proteomes" id="UP000515297"/>
    </source>
</evidence>
<reference evidence="5 6" key="1">
    <citation type="submission" date="2020-08" db="EMBL/GenBank/DDBJ databases">
        <authorList>
            <person name="Liu G."/>
            <person name="Sun C."/>
        </authorList>
    </citation>
    <scope>NUCLEOTIDE SEQUENCE [LARGE SCALE GENOMIC DNA]</scope>
    <source>
        <strain evidence="5 6">OT19</strain>
    </source>
</reference>
<sequence>MILPGWPGRENRLRRQFEAAAKAAPQGPLRDYYEAGFPDLAAAADAREMVAIDLETDGLDLAASAILEAGIVPASTASVAASRARRIRFRPPEALRASSVVIHRITDDALTNALPEGEALARLLPLLSGKVLIAHFAEIEAGFLDAACRRAFGAPFVAPFICTMQLENRWFPRSRAADGLRLGKLRAAYGLPAYTAHDGLTDALACAELLMAQIAHHGCEKLTFSDLLRR</sequence>
<dbReference type="InterPro" id="IPR013520">
    <property type="entry name" value="Ribonucl_H"/>
</dbReference>
<evidence type="ECO:0000256" key="1">
    <source>
        <dbReference type="ARBA" id="ARBA00022722"/>
    </source>
</evidence>
<protein>
    <recommendedName>
        <fullName evidence="4">Exonuclease domain-containing protein</fullName>
    </recommendedName>
</protein>
<dbReference type="Pfam" id="PF00929">
    <property type="entry name" value="RNase_T"/>
    <property type="match status" value="1"/>
</dbReference>
<dbReference type="GO" id="GO:0003676">
    <property type="term" value="F:nucleic acid binding"/>
    <property type="evidence" value="ECO:0007669"/>
    <property type="project" value="InterPro"/>
</dbReference>
<dbReference type="GO" id="GO:0008408">
    <property type="term" value="F:3'-5' exonuclease activity"/>
    <property type="evidence" value="ECO:0007669"/>
    <property type="project" value="TreeGrafter"/>
</dbReference>
<dbReference type="Gene3D" id="3.30.420.10">
    <property type="entry name" value="Ribonuclease H-like superfamily/Ribonuclease H"/>
    <property type="match status" value="1"/>
</dbReference>
<dbReference type="AlphaFoldDB" id="A0A7G6VSP4"/>
<keyword evidence="3" id="KW-0269">Exonuclease</keyword>
<accession>A0A7G6VSP4</accession>
<name>A0A7G6VSP4_9SPHN</name>
<dbReference type="SUPFAM" id="SSF53098">
    <property type="entry name" value="Ribonuclease H-like"/>
    <property type="match status" value="1"/>
</dbReference>
<dbReference type="InterPro" id="IPR012337">
    <property type="entry name" value="RNaseH-like_sf"/>
</dbReference>
<organism evidence="5 6">
    <name type="scientific">Croceicoccus marinus</name>
    <dbReference type="NCBI Taxonomy" id="450378"/>
    <lineage>
        <taxon>Bacteria</taxon>
        <taxon>Pseudomonadati</taxon>
        <taxon>Pseudomonadota</taxon>
        <taxon>Alphaproteobacteria</taxon>
        <taxon>Sphingomonadales</taxon>
        <taxon>Erythrobacteraceae</taxon>
        <taxon>Croceicoccus</taxon>
    </lineage>
</organism>
<evidence type="ECO:0000256" key="3">
    <source>
        <dbReference type="ARBA" id="ARBA00022839"/>
    </source>
</evidence>
<evidence type="ECO:0000256" key="2">
    <source>
        <dbReference type="ARBA" id="ARBA00022801"/>
    </source>
</evidence>
<dbReference type="Proteomes" id="UP000515297">
    <property type="component" value="Chromosome"/>
</dbReference>
<keyword evidence="2" id="KW-0378">Hydrolase</keyword>
<feature type="domain" description="Exonuclease" evidence="4">
    <location>
        <begin position="48"/>
        <end position="219"/>
    </location>
</feature>
<dbReference type="CDD" id="cd06127">
    <property type="entry name" value="DEDDh"/>
    <property type="match status" value="1"/>
</dbReference>
<dbReference type="EMBL" id="CP060052">
    <property type="protein sequence ID" value="QNE04759.1"/>
    <property type="molecule type" value="Genomic_DNA"/>
</dbReference>
<evidence type="ECO:0000313" key="5">
    <source>
        <dbReference type="EMBL" id="QNE04759.1"/>
    </source>
</evidence>
<dbReference type="InterPro" id="IPR036397">
    <property type="entry name" value="RNaseH_sf"/>
</dbReference>
<dbReference type="GO" id="GO:0005829">
    <property type="term" value="C:cytosol"/>
    <property type="evidence" value="ECO:0007669"/>
    <property type="project" value="TreeGrafter"/>
</dbReference>